<evidence type="ECO:0000313" key="3">
    <source>
        <dbReference type="Proteomes" id="UP000626109"/>
    </source>
</evidence>
<dbReference type="Proteomes" id="UP000626109">
    <property type="component" value="Unassembled WGS sequence"/>
</dbReference>
<feature type="region of interest" description="Disordered" evidence="1">
    <location>
        <begin position="16"/>
        <end position="35"/>
    </location>
</feature>
<dbReference type="AlphaFoldDB" id="A0A813H7L9"/>
<sequence length="111" mass="12629">MQNPCRNELPMILRLNSKPSCKGGTGNMSITGAWDTGVNMRHPELSERDSARKAKLSWMYEILQHMQVDSRTLAAGRWYKDVPSRNLHHGPCLQDANYANERYGHEKSAES</sequence>
<evidence type="ECO:0000256" key="1">
    <source>
        <dbReference type="SAM" id="MobiDB-lite"/>
    </source>
</evidence>
<comment type="caution">
    <text evidence="2">The sequence shown here is derived from an EMBL/GenBank/DDBJ whole genome shotgun (WGS) entry which is preliminary data.</text>
</comment>
<name>A0A813H7L9_POLGL</name>
<gene>
    <name evidence="2" type="ORF">PGLA2088_LOCUS1286</name>
</gene>
<organism evidence="2 3">
    <name type="scientific">Polarella glacialis</name>
    <name type="common">Dinoflagellate</name>
    <dbReference type="NCBI Taxonomy" id="89957"/>
    <lineage>
        <taxon>Eukaryota</taxon>
        <taxon>Sar</taxon>
        <taxon>Alveolata</taxon>
        <taxon>Dinophyceae</taxon>
        <taxon>Suessiales</taxon>
        <taxon>Suessiaceae</taxon>
        <taxon>Polarella</taxon>
    </lineage>
</organism>
<protein>
    <submittedName>
        <fullName evidence="2">Uncharacterized protein</fullName>
    </submittedName>
</protein>
<reference evidence="2" key="1">
    <citation type="submission" date="2021-02" db="EMBL/GenBank/DDBJ databases">
        <authorList>
            <person name="Dougan E. K."/>
            <person name="Rhodes N."/>
            <person name="Thang M."/>
            <person name="Chan C."/>
        </authorList>
    </citation>
    <scope>NUCLEOTIDE SEQUENCE</scope>
</reference>
<accession>A0A813H7L9</accession>
<dbReference type="EMBL" id="CAJNNW010000995">
    <property type="protein sequence ID" value="CAE8633612.1"/>
    <property type="molecule type" value="Genomic_DNA"/>
</dbReference>
<proteinExistence type="predicted"/>
<evidence type="ECO:0000313" key="2">
    <source>
        <dbReference type="EMBL" id="CAE8633612.1"/>
    </source>
</evidence>